<evidence type="ECO:0000313" key="1">
    <source>
        <dbReference type="EMBL" id="EKB48523.1"/>
    </source>
</evidence>
<protein>
    <recommendedName>
        <fullName evidence="3">STAS domain-containing protein</fullName>
    </recommendedName>
</protein>
<accession>K1LDP5</accession>
<evidence type="ECO:0008006" key="3">
    <source>
        <dbReference type="Google" id="ProtNLM"/>
    </source>
</evidence>
<reference evidence="1 2" key="1">
    <citation type="journal article" date="2012" name="J. Bacteriol.">
        <title>Draft Genome Sequence of Cecembia lonarensis Strain LW9T, Isolated from Lonar Lake, a Haloalkaline Lake in India.</title>
        <authorList>
            <person name="Shivaji S."/>
            <person name="Ara S."/>
            <person name="Singh A."/>
            <person name="Pinnaka A.K."/>
        </authorList>
    </citation>
    <scope>NUCLEOTIDE SEQUENCE [LARGE SCALE GENOMIC DNA]</scope>
    <source>
        <strain evidence="1 2">LW9</strain>
    </source>
</reference>
<proteinExistence type="predicted"/>
<evidence type="ECO:0000313" key="2">
    <source>
        <dbReference type="Proteomes" id="UP000004478"/>
    </source>
</evidence>
<comment type="caution">
    <text evidence="1">The sequence shown here is derived from an EMBL/GenBank/DDBJ whole genome shotgun (WGS) entry which is preliminary data.</text>
</comment>
<dbReference type="Proteomes" id="UP000004478">
    <property type="component" value="Unassembled WGS sequence"/>
</dbReference>
<name>K1LDP5_CECL9</name>
<sequence>MDKFETYQIARSLQSTPSCFKVLIDFYQQFKGVNNNKVFLDFSQIKFLDANMTAFLDAVIYRLNCDCGHEFYVDAQDIDTRFEIFRRNGFLSNDSGQYTSFGSMESSIKLTRFSPVDDEAYYVYLDSQLFDHTAFRNIPKIKKDLINQFLEVFSNIHLHAQTKDPVFACGQYYPSKNLLKFTLVDLGVGFLEPISNFTKNKVNEPEKAILWALDGNTTKTDHPGGLGLSSIKTYCEKNGHSFQIITDGYCWGNKLGSLSLRKLSHFPGTTITLEFNCK</sequence>
<dbReference type="AlphaFoldDB" id="K1LDP5"/>
<keyword evidence="2" id="KW-1185">Reference proteome</keyword>
<organism evidence="1 2">
    <name type="scientific">Cecembia lonarensis (strain CCUG 58316 / KCTC 22772 / LW9)</name>
    <dbReference type="NCBI Taxonomy" id="1225176"/>
    <lineage>
        <taxon>Bacteria</taxon>
        <taxon>Pseudomonadati</taxon>
        <taxon>Bacteroidota</taxon>
        <taxon>Cytophagia</taxon>
        <taxon>Cytophagales</taxon>
        <taxon>Cyclobacteriaceae</taxon>
        <taxon>Cecembia</taxon>
    </lineage>
</organism>
<gene>
    <name evidence="1" type="ORF">B879_02864</name>
</gene>
<dbReference type="EMBL" id="AMGM01000050">
    <property type="protein sequence ID" value="EKB48523.1"/>
    <property type="molecule type" value="Genomic_DNA"/>
</dbReference>